<evidence type="ECO:0000259" key="1">
    <source>
        <dbReference type="Pfam" id="PF01370"/>
    </source>
</evidence>
<protein>
    <recommendedName>
        <fullName evidence="1">NAD-dependent epimerase/dehydratase domain-containing protein</fullName>
    </recommendedName>
</protein>
<evidence type="ECO:0000313" key="2">
    <source>
        <dbReference type="EMBL" id="KEJ96910.1"/>
    </source>
</evidence>
<dbReference type="InterPro" id="IPR001509">
    <property type="entry name" value="Epimerase_deHydtase"/>
</dbReference>
<dbReference type="InterPro" id="IPR036291">
    <property type="entry name" value="NAD(P)-bd_dom_sf"/>
</dbReference>
<comment type="caution">
    <text evidence="2">The sequence shown here is derived from an EMBL/GenBank/DDBJ whole genome shotgun (WGS) entry which is preliminary data.</text>
</comment>
<keyword evidence="3" id="KW-1185">Reference proteome</keyword>
<accession>A0A073J530</accession>
<dbReference type="Pfam" id="PF01370">
    <property type="entry name" value="Epimerase"/>
    <property type="match status" value="1"/>
</dbReference>
<proteinExistence type="predicted"/>
<name>A0A073J530_9RHOB</name>
<dbReference type="EMBL" id="JAMD01000002">
    <property type="protein sequence ID" value="KEJ96910.1"/>
    <property type="molecule type" value="Genomic_DNA"/>
</dbReference>
<evidence type="ECO:0000313" key="3">
    <source>
        <dbReference type="Proteomes" id="UP000027746"/>
    </source>
</evidence>
<dbReference type="InterPro" id="IPR050177">
    <property type="entry name" value="Lipid_A_modif_metabolic_enz"/>
</dbReference>
<feature type="domain" description="NAD-dependent epimerase/dehydratase" evidence="1">
    <location>
        <begin position="28"/>
        <end position="173"/>
    </location>
</feature>
<dbReference type="PANTHER" id="PTHR43245:SF55">
    <property type="entry name" value="NAD(P)-BINDING DOMAIN-CONTAINING PROTEIN"/>
    <property type="match status" value="1"/>
</dbReference>
<dbReference type="AlphaFoldDB" id="A0A073J530"/>
<reference evidence="2 3" key="1">
    <citation type="submission" date="2014-01" db="EMBL/GenBank/DDBJ databases">
        <title>Sulfitobacter sp. H3 (MCCC 1A00686) Genome Sequencing.</title>
        <authorList>
            <person name="Lai Q."/>
            <person name="Hong Z."/>
        </authorList>
    </citation>
    <scope>NUCLEOTIDE SEQUENCE [LARGE SCALE GENOMIC DNA]</scope>
    <source>
        <strain evidence="2 3">H3</strain>
    </source>
</reference>
<gene>
    <name evidence="2" type="ORF">SUH3_09035</name>
</gene>
<dbReference type="OrthoDB" id="7687386at2"/>
<dbReference type="Gene3D" id="3.40.50.720">
    <property type="entry name" value="NAD(P)-binding Rossmann-like Domain"/>
    <property type="match status" value="1"/>
</dbReference>
<dbReference type="Proteomes" id="UP000027746">
    <property type="component" value="Unassembled WGS sequence"/>
</dbReference>
<dbReference type="PANTHER" id="PTHR43245">
    <property type="entry name" value="BIFUNCTIONAL POLYMYXIN RESISTANCE PROTEIN ARNA"/>
    <property type="match status" value="1"/>
</dbReference>
<organism evidence="2 3">
    <name type="scientific">Pseudosulfitobacter pseudonitzschiae</name>
    <dbReference type="NCBI Taxonomy" id="1402135"/>
    <lineage>
        <taxon>Bacteria</taxon>
        <taxon>Pseudomonadati</taxon>
        <taxon>Pseudomonadota</taxon>
        <taxon>Alphaproteobacteria</taxon>
        <taxon>Rhodobacterales</taxon>
        <taxon>Roseobacteraceae</taxon>
        <taxon>Pseudosulfitobacter</taxon>
    </lineage>
</organism>
<sequence length="289" mass="30432">MNFLLRKILDGVMPSTPTRPDFNNKRLVVLGATGRLGGILRKQWKTDAVRWQARIERDGFHRVDILNDPKALRDLCSGADAVLCLAGVTRGNPAALQHNTDLARAAITAANGARVFLASSAAVYGAGGKDLRETDAVTPLSPYGQAKLAMEQAALSSGAPVTCLRIGNVAGADAILGGWHSEMALDTDAEGRTPRRSYIGPQAFARTLAHVLATDTPPPVLNIAAPGLVEMGALLDAAALPWHATAPTRPVIWDVGLNTDALALLAPFAPQDSTAAGIAAEWHHARDPQ</sequence>
<dbReference type="SUPFAM" id="SSF51735">
    <property type="entry name" value="NAD(P)-binding Rossmann-fold domains"/>
    <property type="match status" value="1"/>
</dbReference>